<feature type="transmembrane region" description="Helical" evidence="1">
    <location>
        <begin position="6"/>
        <end position="24"/>
    </location>
</feature>
<proteinExistence type="predicted"/>
<protein>
    <submittedName>
        <fullName evidence="2">Uncharacterized protein</fullName>
    </submittedName>
</protein>
<comment type="caution">
    <text evidence="2">The sequence shown here is derived from an EMBL/GenBank/DDBJ whole genome shotgun (WGS) entry which is preliminary data.</text>
</comment>
<sequence>MKNILYYLLHTVGMFFVTLTFVVANKWGRDEIFIFFIRLLVLSTHNNNNDLVNIYHSKSTKNTAFSKPKVVDPQDHTLQAVALVAPFINFCVSYSYFLKLTVYI</sequence>
<dbReference type="Proteomes" id="UP001209540">
    <property type="component" value="Unassembled WGS sequence"/>
</dbReference>
<keyword evidence="3" id="KW-1185">Reference proteome</keyword>
<evidence type="ECO:0000256" key="1">
    <source>
        <dbReference type="SAM" id="Phobius"/>
    </source>
</evidence>
<accession>A0AAD5JZK4</accession>
<keyword evidence="1" id="KW-0472">Membrane</keyword>
<keyword evidence="1" id="KW-1133">Transmembrane helix</keyword>
<reference evidence="2" key="1">
    <citation type="journal article" date="2022" name="IScience">
        <title>Evolution of zygomycete secretomes and the origins of terrestrial fungal ecologies.</title>
        <authorList>
            <person name="Chang Y."/>
            <person name="Wang Y."/>
            <person name="Mondo S."/>
            <person name="Ahrendt S."/>
            <person name="Andreopoulos W."/>
            <person name="Barry K."/>
            <person name="Beard J."/>
            <person name="Benny G.L."/>
            <person name="Blankenship S."/>
            <person name="Bonito G."/>
            <person name="Cuomo C."/>
            <person name="Desiro A."/>
            <person name="Gervers K.A."/>
            <person name="Hundley H."/>
            <person name="Kuo A."/>
            <person name="LaButti K."/>
            <person name="Lang B.F."/>
            <person name="Lipzen A."/>
            <person name="O'Donnell K."/>
            <person name="Pangilinan J."/>
            <person name="Reynolds N."/>
            <person name="Sandor L."/>
            <person name="Smith M.E."/>
            <person name="Tsang A."/>
            <person name="Grigoriev I.V."/>
            <person name="Stajich J.E."/>
            <person name="Spatafora J.W."/>
        </authorList>
    </citation>
    <scope>NUCLEOTIDE SEQUENCE</scope>
    <source>
        <strain evidence="2">RSA 2281</strain>
    </source>
</reference>
<reference evidence="2" key="2">
    <citation type="submission" date="2023-02" db="EMBL/GenBank/DDBJ databases">
        <authorList>
            <consortium name="DOE Joint Genome Institute"/>
            <person name="Mondo S.J."/>
            <person name="Chang Y."/>
            <person name="Wang Y."/>
            <person name="Ahrendt S."/>
            <person name="Andreopoulos W."/>
            <person name="Barry K."/>
            <person name="Beard J."/>
            <person name="Benny G.L."/>
            <person name="Blankenship S."/>
            <person name="Bonito G."/>
            <person name="Cuomo C."/>
            <person name="Desiro A."/>
            <person name="Gervers K.A."/>
            <person name="Hundley H."/>
            <person name="Kuo A."/>
            <person name="LaButti K."/>
            <person name="Lang B.F."/>
            <person name="Lipzen A."/>
            <person name="O'Donnell K."/>
            <person name="Pangilinan J."/>
            <person name="Reynolds N."/>
            <person name="Sandor L."/>
            <person name="Smith M.W."/>
            <person name="Tsang A."/>
            <person name="Grigoriev I.V."/>
            <person name="Stajich J.E."/>
            <person name="Spatafora J.W."/>
        </authorList>
    </citation>
    <scope>NUCLEOTIDE SEQUENCE</scope>
    <source>
        <strain evidence="2">RSA 2281</strain>
    </source>
</reference>
<gene>
    <name evidence="2" type="ORF">BDA99DRAFT_538075</name>
</gene>
<evidence type="ECO:0000313" key="2">
    <source>
        <dbReference type="EMBL" id="KAI9261691.1"/>
    </source>
</evidence>
<keyword evidence="1" id="KW-0812">Transmembrane</keyword>
<organism evidence="2 3">
    <name type="scientific">Phascolomyces articulosus</name>
    <dbReference type="NCBI Taxonomy" id="60185"/>
    <lineage>
        <taxon>Eukaryota</taxon>
        <taxon>Fungi</taxon>
        <taxon>Fungi incertae sedis</taxon>
        <taxon>Mucoromycota</taxon>
        <taxon>Mucoromycotina</taxon>
        <taxon>Mucoromycetes</taxon>
        <taxon>Mucorales</taxon>
        <taxon>Lichtheimiaceae</taxon>
        <taxon>Phascolomyces</taxon>
    </lineage>
</organism>
<dbReference type="EMBL" id="JAIXMP010000015">
    <property type="protein sequence ID" value="KAI9261691.1"/>
    <property type="molecule type" value="Genomic_DNA"/>
</dbReference>
<evidence type="ECO:0000313" key="3">
    <source>
        <dbReference type="Proteomes" id="UP001209540"/>
    </source>
</evidence>
<dbReference type="AlphaFoldDB" id="A0AAD5JZK4"/>
<name>A0AAD5JZK4_9FUNG</name>